<evidence type="ECO:0000313" key="7">
    <source>
        <dbReference type="Proteomes" id="UP000034749"/>
    </source>
</evidence>
<dbReference type="Gene3D" id="1.20.1250.20">
    <property type="entry name" value="MFS general substrate transporter like domains"/>
    <property type="match status" value="2"/>
</dbReference>
<feature type="transmembrane region" description="Helical" evidence="4">
    <location>
        <begin position="206"/>
        <end position="227"/>
    </location>
</feature>
<gene>
    <name evidence="6" type="ORF">UU24_C0021G0004</name>
</gene>
<sequence>MKHNRKIIYLAGFLFSIPIALTSYINSSFLKDFITEYYIGILYVVASLITILGMLEMPKMLTHIGNRKTTLIFSIVCFLSLLLLAFGSKSFIVVPGFILFFITSNLLIATLDIFIEDFSKNSSTGKLRGIYLTIINLAWVIAQSISGSILTKSSYSGLYLFSALFMLLVSIIFVMKLHNFIDPKYTKIPVIKTVKSFIKNRNISKIYILNFILKFFFVWMIIYTPIYLHEYLGFGWEKIGLIFTFMLLPFVILTYPLGKLSDKIGEKKMLLFGFGIASFFTLLIPFIKVPNFWIWAGILFATRVGAATIEIMSESYFFKSVDKEDANIISFFRNTAPLSFIIAPLLATLIFLLTKNFSYIFFILGAILLCGLFVTLQLRDVK</sequence>
<feature type="transmembrane region" description="Helical" evidence="4">
    <location>
        <begin position="239"/>
        <end position="257"/>
    </location>
</feature>
<evidence type="ECO:0000259" key="5">
    <source>
        <dbReference type="PROSITE" id="PS50850"/>
    </source>
</evidence>
<evidence type="ECO:0000256" key="3">
    <source>
        <dbReference type="ARBA" id="ARBA00023136"/>
    </source>
</evidence>
<feature type="transmembrane region" description="Helical" evidence="4">
    <location>
        <begin position="37"/>
        <end position="57"/>
    </location>
</feature>
<accession>A0A0G0W3Y1</accession>
<evidence type="ECO:0000256" key="2">
    <source>
        <dbReference type="ARBA" id="ARBA00022989"/>
    </source>
</evidence>
<feature type="transmembrane region" description="Helical" evidence="4">
    <location>
        <begin position="359"/>
        <end position="378"/>
    </location>
</feature>
<dbReference type="InterPro" id="IPR011701">
    <property type="entry name" value="MFS"/>
</dbReference>
<dbReference type="EMBL" id="LBZW01000021">
    <property type="protein sequence ID" value="KKR78935.1"/>
    <property type="molecule type" value="Genomic_DNA"/>
</dbReference>
<feature type="transmembrane region" description="Helical" evidence="4">
    <location>
        <begin position="127"/>
        <end position="146"/>
    </location>
</feature>
<dbReference type="PANTHER" id="PTHR23526">
    <property type="entry name" value="INTEGRAL MEMBRANE TRANSPORT PROTEIN-RELATED"/>
    <property type="match status" value="1"/>
</dbReference>
<dbReference type="SUPFAM" id="SSF103473">
    <property type="entry name" value="MFS general substrate transporter"/>
    <property type="match status" value="1"/>
</dbReference>
<feature type="transmembrane region" description="Helical" evidence="4">
    <location>
        <begin position="334"/>
        <end position="353"/>
    </location>
</feature>
<comment type="caution">
    <text evidence="6">The sequence shown here is derived from an EMBL/GenBank/DDBJ whole genome shotgun (WGS) entry which is preliminary data.</text>
</comment>
<evidence type="ECO:0000313" key="6">
    <source>
        <dbReference type="EMBL" id="KKR78935.1"/>
    </source>
</evidence>
<dbReference type="Pfam" id="PF07690">
    <property type="entry name" value="MFS_1"/>
    <property type="match status" value="1"/>
</dbReference>
<feature type="transmembrane region" description="Helical" evidence="4">
    <location>
        <begin position="269"/>
        <end position="287"/>
    </location>
</feature>
<organism evidence="6 7">
    <name type="scientific">Candidatus Nomurabacteria bacterium GW2011_GWA2_40_9</name>
    <dbReference type="NCBI Taxonomy" id="1618734"/>
    <lineage>
        <taxon>Bacteria</taxon>
        <taxon>Candidatus Nomuraibacteriota</taxon>
    </lineage>
</organism>
<dbReference type="PROSITE" id="PS50850">
    <property type="entry name" value="MFS"/>
    <property type="match status" value="1"/>
</dbReference>
<feature type="transmembrane region" description="Helical" evidence="4">
    <location>
        <begin position="7"/>
        <end position="25"/>
    </location>
</feature>
<keyword evidence="3 4" id="KW-0472">Membrane</keyword>
<dbReference type="InterPro" id="IPR036259">
    <property type="entry name" value="MFS_trans_sf"/>
</dbReference>
<evidence type="ECO:0000256" key="4">
    <source>
        <dbReference type="SAM" id="Phobius"/>
    </source>
</evidence>
<dbReference type="GO" id="GO:0022857">
    <property type="term" value="F:transmembrane transporter activity"/>
    <property type="evidence" value="ECO:0007669"/>
    <property type="project" value="InterPro"/>
</dbReference>
<dbReference type="InterPro" id="IPR052528">
    <property type="entry name" value="Sugar_transport-like"/>
</dbReference>
<feature type="transmembrane region" description="Helical" evidence="4">
    <location>
        <begin position="92"/>
        <end position="115"/>
    </location>
</feature>
<proteinExistence type="predicted"/>
<feature type="transmembrane region" description="Helical" evidence="4">
    <location>
        <begin position="69"/>
        <end position="86"/>
    </location>
</feature>
<dbReference type="InterPro" id="IPR020846">
    <property type="entry name" value="MFS_dom"/>
</dbReference>
<feature type="transmembrane region" description="Helical" evidence="4">
    <location>
        <begin position="158"/>
        <end position="177"/>
    </location>
</feature>
<feature type="domain" description="Major facilitator superfamily (MFS) profile" evidence="5">
    <location>
        <begin position="4"/>
        <end position="382"/>
    </location>
</feature>
<reference evidence="6 7" key="1">
    <citation type="journal article" date="2015" name="Nature">
        <title>rRNA introns, odd ribosomes, and small enigmatic genomes across a large radiation of phyla.</title>
        <authorList>
            <person name="Brown C.T."/>
            <person name="Hug L.A."/>
            <person name="Thomas B.C."/>
            <person name="Sharon I."/>
            <person name="Castelle C.J."/>
            <person name="Singh A."/>
            <person name="Wilkins M.J."/>
            <person name="Williams K.H."/>
            <person name="Banfield J.F."/>
        </authorList>
    </citation>
    <scope>NUCLEOTIDE SEQUENCE [LARGE SCALE GENOMIC DNA]</scope>
</reference>
<keyword evidence="2 4" id="KW-1133">Transmembrane helix</keyword>
<keyword evidence="1 4" id="KW-0812">Transmembrane</keyword>
<feature type="transmembrane region" description="Helical" evidence="4">
    <location>
        <begin position="293"/>
        <end position="313"/>
    </location>
</feature>
<protein>
    <recommendedName>
        <fullName evidence="5">Major facilitator superfamily (MFS) profile domain-containing protein</fullName>
    </recommendedName>
</protein>
<dbReference type="Proteomes" id="UP000034749">
    <property type="component" value="Unassembled WGS sequence"/>
</dbReference>
<name>A0A0G0W3Y1_9BACT</name>
<evidence type="ECO:0000256" key="1">
    <source>
        <dbReference type="ARBA" id="ARBA00022692"/>
    </source>
</evidence>
<dbReference type="AlphaFoldDB" id="A0A0G0W3Y1"/>
<dbReference type="PANTHER" id="PTHR23526:SF4">
    <property type="entry name" value="INTEGRAL MEMBRANE TRANSPORT PROTEIN"/>
    <property type="match status" value="1"/>
</dbReference>